<evidence type="ECO:0000313" key="3">
    <source>
        <dbReference type="Proteomes" id="UP000252204"/>
    </source>
</evidence>
<gene>
    <name evidence="2" type="ORF">DQ400_09060</name>
</gene>
<dbReference type="RefSeq" id="WP_113269468.1">
    <property type="nucleotide sequence ID" value="NZ_QNTU01000004.1"/>
</dbReference>
<dbReference type="AlphaFoldDB" id="A0A365TPF1"/>
<dbReference type="Pfam" id="PF23981">
    <property type="entry name" value="DUF7305"/>
    <property type="match status" value="1"/>
</dbReference>
<feature type="domain" description="DUF7305" evidence="1">
    <location>
        <begin position="387"/>
        <end position="499"/>
    </location>
</feature>
<sequence>MKQQQGAALVIVMALLSGALMLGMSGMQSALIDERLAGNYRASVQSQMAGESFLSDIVRDENSEVLTSIINQVMESENNAQVTVDDEQLKALMNELSVEIEVTRQDNEITIKAWGSQGRAKSPSVLVFNASGAADNFRAPFIACQRMRITGSSLAASCRATNDVCSQKQSSFITAESQTYNLLYSLGSQPSDAITLDGDAQAYGSARSQRDIVLTGSSSIKGDAYFQGAIFHGGGTVVGGNETKIDATPQRCDVFMDLDKLNQQRNTVQQGYGNSVGNVDIGGYQRRQWTLTPEGLFYYDERRQERNCGIFDFGCYFNFFDFFLNLLGFDACGAGVVQCNRNDVGWVKHSPVINNTVVVDNLRLISEPTFFVSGAENNTQNNPSRLRMVVNGDFSVNGVGEGLIIDESAQLEIFVQGKTDLWANFQLGGTEATRAGAPPLIINSSYSGAGDAVAVNSGSHLVGNIYAPSGKVSVNSSRVTGSIWAQEINALNNSFIIYNEANVVADSQAIETETGRESGNGFNWQWR</sequence>
<comment type="caution">
    <text evidence="2">The sequence shown here is derived from an EMBL/GenBank/DDBJ whole genome shotgun (WGS) entry which is preliminary data.</text>
</comment>
<dbReference type="Proteomes" id="UP000252204">
    <property type="component" value="Unassembled WGS sequence"/>
</dbReference>
<organism evidence="2 3">
    <name type="scientific">Vreelandella sulfidaeris</name>
    <dbReference type="NCBI Taxonomy" id="115553"/>
    <lineage>
        <taxon>Bacteria</taxon>
        <taxon>Pseudomonadati</taxon>
        <taxon>Pseudomonadota</taxon>
        <taxon>Gammaproteobacteria</taxon>
        <taxon>Oceanospirillales</taxon>
        <taxon>Halomonadaceae</taxon>
        <taxon>Vreelandella</taxon>
    </lineage>
</organism>
<evidence type="ECO:0000313" key="2">
    <source>
        <dbReference type="EMBL" id="RBI67821.1"/>
    </source>
</evidence>
<dbReference type="OrthoDB" id="6151308at2"/>
<accession>A0A365TPF1</accession>
<keyword evidence="3" id="KW-1185">Reference proteome</keyword>
<proteinExistence type="predicted"/>
<reference evidence="3" key="1">
    <citation type="submission" date="2018-06" db="EMBL/GenBank/DDBJ databases">
        <title>Whole genome sequencing of four bacterial strains from South Shetland trench revealing bio-synthetic gene clusters.</title>
        <authorList>
            <person name="Abdel-Mageed W.M."/>
            <person name="Lehri B."/>
            <person name="Jarmusch S."/>
            <person name="Miranda K."/>
            <person name="Goodfellow M."/>
            <person name="Jaspars M."/>
            <person name="Karlyshev A.V."/>
        </authorList>
    </citation>
    <scope>NUCLEOTIDE SEQUENCE [LARGE SCALE GENOMIC DNA]</scope>
    <source>
        <strain evidence="3">SST4</strain>
    </source>
</reference>
<evidence type="ECO:0000259" key="1">
    <source>
        <dbReference type="Pfam" id="PF23981"/>
    </source>
</evidence>
<dbReference type="InterPro" id="IPR055729">
    <property type="entry name" value="DUF7305"/>
</dbReference>
<protein>
    <recommendedName>
        <fullName evidence="1">DUF7305 domain-containing protein</fullName>
    </recommendedName>
</protein>
<dbReference type="EMBL" id="QNTU01000004">
    <property type="protein sequence ID" value="RBI67821.1"/>
    <property type="molecule type" value="Genomic_DNA"/>
</dbReference>
<name>A0A365TPF1_9GAMM</name>